<feature type="transmembrane region" description="Helical" evidence="15">
    <location>
        <begin position="118"/>
        <end position="141"/>
    </location>
</feature>
<dbReference type="GO" id="GO:0005886">
    <property type="term" value="C:plasma membrane"/>
    <property type="evidence" value="ECO:0007669"/>
    <property type="project" value="UniProtKB-SubCell"/>
</dbReference>
<evidence type="ECO:0000256" key="5">
    <source>
        <dbReference type="ARBA" id="ARBA00022679"/>
    </source>
</evidence>
<evidence type="ECO:0000256" key="11">
    <source>
        <dbReference type="ARBA" id="ARBA00023136"/>
    </source>
</evidence>
<keyword evidence="7" id="KW-0547">Nucleotide-binding</keyword>
<evidence type="ECO:0000256" key="12">
    <source>
        <dbReference type="ARBA" id="ARBA00047899"/>
    </source>
</evidence>
<dbReference type="PANTHER" id="PTHR47982">
    <property type="entry name" value="PROLINE-RICH RECEPTOR-LIKE PROTEIN KINASE PERK4"/>
    <property type="match status" value="1"/>
</dbReference>
<evidence type="ECO:0000256" key="3">
    <source>
        <dbReference type="ARBA" id="ARBA00022475"/>
    </source>
</evidence>
<evidence type="ECO:0000256" key="2">
    <source>
        <dbReference type="ARBA" id="ARBA00012513"/>
    </source>
</evidence>
<keyword evidence="10 15" id="KW-1133">Transmembrane helix</keyword>
<reference evidence="17 18" key="1">
    <citation type="submission" date="2020-05" db="EMBL/GenBank/DDBJ databases">
        <title>Vigna angularis (adzuki bean) Var. LongXiaoDou No. 4 denovo assembly.</title>
        <authorList>
            <person name="Xiang H."/>
        </authorList>
    </citation>
    <scope>NUCLEOTIDE SEQUENCE [LARGE SCALE GENOMIC DNA]</scope>
    <source>
        <tissue evidence="17">Leaf</tissue>
    </source>
</reference>
<sequence>MVDLNQETKMFSLSTFRCKVTFCDDFSFMHKGAMRKPSLSKRFYKISVEHHSLAWQLSWESWNIGFASATPVSSSAPPSPSRTSPLDSHSTPSHTFALAPPPPSAKDSGQRSSGGTSAVAFVGVVTAIVLFGFIGIAIWCLRRQKKRISKTGGYDFPSPLGLTSESDLSFLKTRSSAHRLQRASGGNAASGLGNSRSFFAYEELMKATNNFSTQNLLGEGMPVLEWTNRVKIAAGAAKGIAYLHADCNPRIIHRDIKSANILLDYNFEARVSDFGLARLAVDANSHARPLLNDALESEEFEILTDPKLGKKYVESEMVCMIEVAAACVRHSSARRPRMGQVVRAFDGLAMCDLSNGMRVGDSTQQSAEIRLLRRMAFGYNSEFFSHSSLNE</sequence>
<name>A0A8T0LDZ8_PHAAN</name>
<keyword evidence="8" id="KW-0418">Kinase</keyword>
<dbReference type="InterPro" id="IPR011009">
    <property type="entry name" value="Kinase-like_dom_sf"/>
</dbReference>
<dbReference type="InterPro" id="IPR008271">
    <property type="entry name" value="Ser/Thr_kinase_AS"/>
</dbReference>
<protein>
    <recommendedName>
        <fullName evidence="2">non-specific serine/threonine protein kinase</fullName>
        <ecNumber evidence="2">2.7.11.1</ecNumber>
    </recommendedName>
</protein>
<keyword evidence="9" id="KW-0067">ATP-binding</keyword>
<evidence type="ECO:0000259" key="16">
    <source>
        <dbReference type="PROSITE" id="PS50011"/>
    </source>
</evidence>
<evidence type="ECO:0000256" key="9">
    <source>
        <dbReference type="ARBA" id="ARBA00022840"/>
    </source>
</evidence>
<keyword evidence="17" id="KW-0675">Receptor</keyword>
<evidence type="ECO:0000256" key="1">
    <source>
        <dbReference type="ARBA" id="ARBA00004162"/>
    </source>
</evidence>
<evidence type="ECO:0000256" key="10">
    <source>
        <dbReference type="ARBA" id="ARBA00022989"/>
    </source>
</evidence>
<evidence type="ECO:0000256" key="14">
    <source>
        <dbReference type="SAM" id="MobiDB-lite"/>
    </source>
</evidence>
<dbReference type="InterPro" id="IPR047117">
    <property type="entry name" value="PERK1-13-like"/>
</dbReference>
<proteinExistence type="predicted"/>
<dbReference type="PROSITE" id="PS00108">
    <property type="entry name" value="PROTEIN_KINASE_ST"/>
    <property type="match status" value="1"/>
</dbReference>
<accession>A0A8T0LDZ8</accession>
<keyword evidence="3" id="KW-1003">Cell membrane</keyword>
<feature type="region of interest" description="Disordered" evidence="14">
    <location>
        <begin position="72"/>
        <end position="112"/>
    </location>
</feature>
<dbReference type="Pfam" id="PF00069">
    <property type="entry name" value="Pkinase"/>
    <property type="match status" value="1"/>
</dbReference>
<feature type="compositionally biased region" description="Low complexity" evidence="14">
    <location>
        <begin position="72"/>
        <end position="85"/>
    </location>
</feature>
<dbReference type="AlphaFoldDB" id="A0A8T0LDZ8"/>
<dbReference type="GO" id="GO:0004713">
    <property type="term" value="F:protein tyrosine kinase activity"/>
    <property type="evidence" value="ECO:0007669"/>
    <property type="project" value="InterPro"/>
</dbReference>
<evidence type="ECO:0000256" key="15">
    <source>
        <dbReference type="SAM" id="Phobius"/>
    </source>
</evidence>
<dbReference type="GO" id="GO:0005524">
    <property type="term" value="F:ATP binding"/>
    <property type="evidence" value="ECO:0007669"/>
    <property type="project" value="UniProtKB-KW"/>
</dbReference>
<keyword evidence="5" id="KW-0808">Transferase</keyword>
<dbReference type="PANTHER" id="PTHR47982:SF32">
    <property type="entry name" value="NON-SPECIFIC SERINE_THREONINE PROTEIN KINASE"/>
    <property type="match status" value="1"/>
</dbReference>
<dbReference type="EMBL" id="JABFOF010000001">
    <property type="protein sequence ID" value="KAG2408998.1"/>
    <property type="molecule type" value="Genomic_DNA"/>
</dbReference>
<evidence type="ECO:0000313" key="18">
    <source>
        <dbReference type="Proteomes" id="UP000743370"/>
    </source>
</evidence>
<evidence type="ECO:0000256" key="6">
    <source>
        <dbReference type="ARBA" id="ARBA00022692"/>
    </source>
</evidence>
<evidence type="ECO:0000256" key="13">
    <source>
        <dbReference type="ARBA" id="ARBA00048679"/>
    </source>
</evidence>
<gene>
    <name evidence="17" type="ORF">HKW66_Vig0038200</name>
</gene>
<dbReference type="EC" id="2.7.11.1" evidence="2"/>
<dbReference type="GO" id="GO:0004674">
    <property type="term" value="F:protein serine/threonine kinase activity"/>
    <property type="evidence" value="ECO:0007669"/>
    <property type="project" value="UniProtKB-KW"/>
</dbReference>
<dbReference type="SMART" id="SM00219">
    <property type="entry name" value="TyrKc"/>
    <property type="match status" value="1"/>
</dbReference>
<keyword evidence="6 15" id="KW-0812">Transmembrane</keyword>
<evidence type="ECO:0000256" key="4">
    <source>
        <dbReference type="ARBA" id="ARBA00022527"/>
    </source>
</evidence>
<feature type="domain" description="Protein kinase" evidence="16">
    <location>
        <begin position="105"/>
        <end position="391"/>
    </location>
</feature>
<dbReference type="Gene3D" id="1.10.510.10">
    <property type="entry name" value="Transferase(Phosphotransferase) domain 1"/>
    <property type="match status" value="2"/>
</dbReference>
<comment type="subcellular location">
    <subcellularLocation>
        <location evidence="1">Cell membrane</location>
        <topology evidence="1">Single-pass membrane protein</topology>
    </subcellularLocation>
</comment>
<dbReference type="Proteomes" id="UP000743370">
    <property type="component" value="Unassembled WGS sequence"/>
</dbReference>
<keyword evidence="4" id="KW-0723">Serine/threonine-protein kinase</keyword>
<dbReference type="InterPro" id="IPR020635">
    <property type="entry name" value="Tyr_kinase_cat_dom"/>
</dbReference>
<evidence type="ECO:0000256" key="7">
    <source>
        <dbReference type="ARBA" id="ARBA00022741"/>
    </source>
</evidence>
<dbReference type="SUPFAM" id="SSF56112">
    <property type="entry name" value="Protein kinase-like (PK-like)"/>
    <property type="match status" value="1"/>
</dbReference>
<dbReference type="PROSITE" id="PS50011">
    <property type="entry name" value="PROTEIN_KINASE_DOM"/>
    <property type="match status" value="1"/>
</dbReference>
<keyword evidence="11 15" id="KW-0472">Membrane</keyword>
<comment type="catalytic activity">
    <reaction evidence="12">
        <text>L-threonyl-[protein] + ATP = O-phospho-L-threonyl-[protein] + ADP + H(+)</text>
        <dbReference type="Rhea" id="RHEA:46608"/>
        <dbReference type="Rhea" id="RHEA-COMP:11060"/>
        <dbReference type="Rhea" id="RHEA-COMP:11605"/>
        <dbReference type="ChEBI" id="CHEBI:15378"/>
        <dbReference type="ChEBI" id="CHEBI:30013"/>
        <dbReference type="ChEBI" id="CHEBI:30616"/>
        <dbReference type="ChEBI" id="CHEBI:61977"/>
        <dbReference type="ChEBI" id="CHEBI:456216"/>
        <dbReference type="EC" id="2.7.11.1"/>
    </reaction>
</comment>
<evidence type="ECO:0000313" key="17">
    <source>
        <dbReference type="EMBL" id="KAG2408998.1"/>
    </source>
</evidence>
<comment type="caution">
    <text evidence="17">The sequence shown here is derived from an EMBL/GenBank/DDBJ whole genome shotgun (WGS) entry which is preliminary data.</text>
</comment>
<evidence type="ECO:0000256" key="8">
    <source>
        <dbReference type="ARBA" id="ARBA00022777"/>
    </source>
</evidence>
<comment type="catalytic activity">
    <reaction evidence="13">
        <text>L-seryl-[protein] + ATP = O-phospho-L-seryl-[protein] + ADP + H(+)</text>
        <dbReference type="Rhea" id="RHEA:17989"/>
        <dbReference type="Rhea" id="RHEA-COMP:9863"/>
        <dbReference type="Rhea" id="RHEA-COMP:11604"/>
        <dbReference type="ChEBI" id="CHEBI:15378"/>
        <dbReference type="ChEBI" id="CHEBI:29999"/>
        <dbReference type="ChEBI" id="CHEBI:30616"/>
        <dbReference type="ChEBI" id="CHEBI:83421"/>
        <dbReference type="ChEBI" id="CHEBI:456216"/>
        <dbReference type="EC" id="2.7.11.1"/>
    </reaction>
</comment>
<dbReference type="InterPro" id="IPR000719">
    <property type="entry name" value="Prot_kinase_dom"/>
</dbReference>
<organism evidence="17 18">
    <name type="scientific">Phaseolus angularis</name>
    <name type="common">Azuki bean</name>
    <name type="synonym">Vigna angularis</name>
    <dbReference type="NCBI Taxonomy" id="3914"/>
    <lineage>
        <taxon>Eukaryota</taxon>
        <taxon>Viridiplantae</taxon>
        <taxon>Streptophyta</taxon>
        <taxon>Embryophyta</taxon>
        <taxon>Tracheophyta</taxon>
        <taxon>Spermatophyta</taxon>
        <taxon>Magnoliopsida</taxon>
        <taxon>eudicotyledons</taxon>
        <taxon>Gunneridae</taxon>
        <taxon>Pentapetalae</taxon>
        <taxon>rosids</taxon>
        <taxon>fabids</taxon>
        <taxon>Fabales</taxon>
        <taxon>Fabaceae</taxon>
        <taxon>Papilionoideae</taxon>
        <taxon>50 kb inversion clade</taxon>
        <taxon>NPAAA clade</taxon>
        <taxon>indigoferoid/millettioid clade</taxon>
        <taxon>Phaseoleae</taxon>
        <taxon>Vigna</taxon>
    </lineage>
</organism>
<dbReference type="FunFam" id="1.10.510.10:FF:001023">
    <property type="entry name" value="Os07g0541700 protein"/>
    <property type="match status" value="1"/>
</dbReference>